<evidence type="ECO:0000256" key="4">
    <source>
        <dbReference type="ARBA" id="ARBA00022840"/>
    </source>
</evidence>
<dbReference type="Pfam" id="PF16177">
    <property type="entry name" value="ACAS_N"/>
    <property type="match status" value="1"/>
</dbReference>
<evidence type="ECO:0000313" key="8">
    <source>
        <dbReference type="EMBL" id="QIG44860.1"/>
    </source>
</evidence>
<dbReference type="InterPro" id="IPR020845">
    <property type="entry name" value="AMP-binding_CS"/>
</dbReference>
<dbReference type="GO" id="GO:0030729">
    <property type="term" value="F:acetoacetate-CoA ligase activity"/>
    <property type="evidence" value="ECO:0007669"/>
    <property type="project" value="UniProtKB-EC"/>
</dbReference>
<keyword evidence="2 8" id="KW-0436">Ligase</keyword>
<dbReference type="Pfam" id="PF00501">
    <property type="entry name" value="AMP-binding"/>
    <property type="match status" value="1"/>
</dbReference>
<dbReference type="NCBIfam" id="TIGR01217">
    <property type="entry name" value="ac_ac_CoA_syn"/>
    <property type="match status" value="1"/>
</dbReference>
<dbReference type="GO" id="GO:0003677">
    <property type="term" value="F:DNA binding"/>
    <property type="evidence" value="ECO:0007669"/>
    <property type="project" value="UniProtKB-UniRule"/>
</dbReference>
<dbReference type="Proteomes" id="UP000502996">
    <property type="component" value="Chromosome"/>
</dbReference>
<dbReference type="InterPro" id="IPR045851">
    <property type="entry name" value="AMP-bd_C_sf"/>
</dbReference>
<dbReference type="EMBL" id="CP049257">
    <property type="protein sequence ID" value="QIG44860.1"/>
    <property type="molecule type" value="Genomic_DNA"/>
</dbReference>
<evidence type="ECO:0000256" key="2">
    <source>
        <dbReference type="ARBA" id="ARBA00022598"/>
    </source>
</evidence>
<sequence length="867" mass="94467">MTVEAGWVPTAAQIDGSRVVDFARWLGTQGIVTLDDPRDYRELHAWSAAEPAQFWEAVAHYFGVDFGAGATEVLSGREMPGARWFHGASMNFAREMLKHGAAERDAIVLVRDDGHRESITFGQLREQVACVAGALADRGVGQGDRVVAYLPNCIEGVVAFLAAATLGAVWSQAGMDYAPAAAMDRLGQLDPTVLIAGTGYLYKGVRHDRREAMAELRSLLPVDALVVSIETGGVARSEATPYDLTWEQVQHFSRPVTAPVEVPFDHPLWVLFTSGTTGRPKGIVHGHGGALLEQLVSPGFHMDLGEGDVFFWFTTPNWMMWNAEVCGLLHGATIVLFDGSPTYPDTGQLWRVVEELGVTVFGTSPGYLQACARDGVEPGRDHDLSGLELIGVTGSVLPASSNQWVREHVRADLQLGSMSGGTDIVGIFVASAPNLPVYDGEISGPALGVALEAWDEEGNRLPPGGTGEMVITRPMPSMPIAFWDDPEGERYRDAYFDVFPGVWRHGDSITITERGTVIIHGRTDSTLNRNGVRLGSAEIYEAVESLPEVSDSLVVGVELAEGGYWMPLFVVADTDGDEELLRARIVETIAGRTSPRHVPDEVIVVPSLPHTRTGKRLEVPVKRILQGAAPQRVASMGAVDDVDALKWLIDFAHERNGGADASATVASSGTYQDWRIYHEQELPRVLSAALDVFAEKGYHGTTTRQLADRSGLSVPGIYHHYKSKQDILLDLMMVVVDELIERSRVAVAEADDEPRAQFDALVSSMLLFHVYRRKGAIVSTSELRSLDPGNRRKYVERRDELQAMLDDVIERGVATGVFDTPYPRDAGRAIASLCAGVATWYRPEAPLSFDPLLDRYLSIAEAIVGVR</sequence>
<dbReference type="InterPro" id="IPR000873">
    <property type="entry name" value="AMP-dep_synth/lig_dom"/>
</dbReference>
<reference evidence="8 9" key="1">
    <citation type="submission" date="2020-02" db="EMBL/GenBank/DDBJ databases">
        <title>Full genome sequence of Nocardioides sp. R-3366.</title>
        <authorList>
            <person name="Im W.-T."/>
        </authorList>
    </citation>
    <scope>NUCLEOTIDE SEQUENCE [LARGE SCALE GENOMIC DNA]</scope>
    <source>
        <strain evidence="8 9">R-3366</strain>
    </source>
</reference>
<proteinExistence type="inferred from homology"/>
<dbReference type="PANTHER" id="PTHR42921:SF1">
    <property type="entry name" value="ACETOACETYL-COA SYNTHETASE"/>
    <property type="match status" value="1"/>
</dbReference>
<evidence type="ECO:0000256" key="5">
    <source>
        <dbReference type="ARBA" id="ARBA00023125"/>
    </source>
</evidence>
<dbReference type="RefSeq" id="WP_165236823.1">
    <property type="nucleotide sequence ID" value="NZ_CP049257.1"/>
</dbReference>
<dbReference type="InterPro" id="IPR005914">
    <property type="entry name" value="Acac_CoA_synth"/>
</dbReference>
<keyword evidence="4" id="KW-0067">ATP-binding</keyword>
<feature type="domain" description="HTH tetR-type" evidence="7">
    <location>
        <begin position="679"/>
        <end position="739"/>
    </location>
</feature>
<dbReference type="Pfam" id="PF00440">
    <property type="entry name" value="TetR_N"/>
    <property type="match status" value="1"/>
</dbReference>
<keyword evidence="9" id="KW-1185">Reference proteome</keyword>
<dbReference type="Pfam" id="PF13193">
    <property type="entry name" value="AMP-binding_C"/>
    <property type="match status" value="1"/>
</dbReference>
<evidence type="ECO:0000256" key="3">
    <source>
        <dbReference type="ARBA" id="ARBA00022741"/>
    </source>
</evidence>
<dbReference type="PANTHER" id="PTHR42921">
    <property type="entry name" value="ACETOACETYL-COA SYNTHETASE"/>
    <property type="match status" value="1"/>
</dbReference>
<dbReference type="PROSITE" id="PS50977">
    <property type="entry name" value="HTH_TETR_2"/>
    <property type="match status" value="1"/>
</dbReference>
<dbReference type="InterPro" id="IPR036271">
    <property type="entry name" value="Tet_transcr_reg_TetR-rel_C_sf"/>
</dbReference>
<accession>A0A6G6WIH4</accession>
<evidence type="ECO:0000256" key="1">
    <source>
        <dbReference type="ARBA" id="ARBA00006432"/>
    </source>
</evidence>
<dbReference type="InterPro" id="IPR032387">
    <property type="entry name" value="ACAS_N"/>
</dbReference>
<keyword evidence="5 6" id="KW-0238">DNA-binding</keyword>
<dbReference type="InterPro" id="IPR025110">
    <property type="entry name" value="AMP-bd_C"/>
</dbReference>
<dbReference type="InterPro" id="IPR001647">
    <property type="entry name" value="HTH_TetR"/>
</dbReference>
<dbReference type="AlphaFoldDB" id="A0A6G6WIH4"/>
<dbReference type="SUPFAM" id="SSF56801">
    <property type="entry name" value="Acetyl-CoA synthetase-like"/>
    <property type="match status" value="1"/>
</dbReference>
<name>A0A6G6WIH4_9ACTN</name>
<dbReference type="PROSITE" id="PS00455">
    <property type="entry name" value="AMP_BINDING"/>
    <property type="match status" value="1"/>
</dbReference>
<comment type="similarity">
    <text evidence="1">Belongs to the ATP-dependent AMP-binding enzyme family.</text>
</comment>
<dbReference type="EC" id="6.2.1.16" evidence="8"/>
<dbReference type="KEGG" id="nano:G5V58_20600"/>
<dbReference type="SUPFAM" id="SSF46689">
    <property type="entry name" value="Homeodomain-like"/>
    <property type="match status" value="1"/>
</dbReference>
<dbReference type="GO" id="GO:0005524">
    <property type="term" value="F:ATP binding"/>
    <property type="evidence" value="ECO:0007669"/>
    <property type="project" value="UniProtKB-KW"/>
</dbReference>
<dbReference type="InterPro" id="IPR041490">
    <property type="entry name" value="KstR2_TetR_C"/>
</dbReference>
<keyword evidence="3" id="KW-0547">Nucleotide-binding</keyword>
<protein>
    <submittedName>
        <fullName evidence="8">Acetoacetate--CoA ligase</fullName>
        <ecNumber evidence="8">6.2.1.16</ecNumber>
    </submittedName>
</protein>
<dbReference type="Pfam" id="PF17932">
    <property type="entry name" value="TetR_C_24"/>
    <property type="match status" value="1"/>
</dbReference>
<evidence type="ECO:0000313" key="9">
    <source>
        <dbReference type="Proteomes" id="UP000502996"/>
    </source>
</evidence>
<dbReference type="InterPro" id="IPR042099">
    <property type="entry name" value="ANL_N_sf"/>
</dbReference>
<dbReference type="InterPro" id="IPR009057">
    <property type="entry name" value="Homeodomain-like_sf"/>
</dbReference>
<evidence type="ECO:0000256" key="6">
    <source>
        <dbReference type="PROSITE-ProRule" id="PRU00335"/>
    </source>
</evidence>
<dbReference type="PRINTS" id="PR00455">
    <property type="entry name" value="HTHTETR"/>
</dbReference>
<dbReference type="Gene3D" id="3.30.300.30">
    <property type="match status" value="1"/>
</dbReference>
<gene>
    <name evidence="8" type="ORF">G5V58_20600</name>
</gene>
<feature type="DNA-binding region" description="H-T-H motif" evidence="6">
    <location>
        <begin position="702"/>
        <end position="721"/>
    </location>
</feature>
<dbReference type="NCBIfam" id="NF002937">
    <property type="entry name" value="PRK03584.1"/>
    <property type="match status" value="1"/>
</dbReference>
<organism evidence="8 9">
    <name type="scientific">Nocardioides anomalus</name>
    <dbReference type="NCBI Taxonomy" id="2712223"/>
    <lineage>
        <taxon>Bacteria</taxon>
        <taxon>Bacillati</taxon>
        <taxon>Actinomycetota</taxon>
        <taxon>Actinomycetes</taxon>
        <taxon>Propionibacteriales</taxon>
        <taxon>Nocardioidaceae</taxon>
        <taxon>Nocardioides</taxon>
    </lineage>
</organism>
<dbReference type="Gene3D" id="1.10.357.10">
    <property type="entry name" value="Tetracycline Repressor, domain 2"/>
    <property type="match status" value="1"/>
</dbReference>
<dbReference type="SUPFAM" id="SSF48498">
    <property type="entry name" value="Tetracyclin repressor-like, C-terminal domain"/>
    <property type="match status" value="1"/>
</dbReference>
<evidence type="ECO:0000259" key="7">
    <source>
        <dbReference type="PROSITE" id="PS50977"/>
    </source>
</evidence>
<dbReference type="Gene3D" id="3.40.50.12780">
    <property type="entry name" value="N-terminal domain of ligase-like"/>
    <property type="match status" value="1"/>
</dbReference>
<dbReference type="GO" id="GO:0006629">
    <property type="term" value="P:lipid metabolic process"/>
    <property type="evidence" value="ECO:0007669"/>
    <property type="project" value="InterPro"/>
</dbReference>